<evidence type="ECO:0000313" key="1">
    <source>
        <dbReference type="EMBL" id="SFW53590.1"/>
    </source>
</evidence>
<keyword evidence="2" id="KW-1185">Reference proteome</keyword>
<gene>
    <name evidence="1" type="ORF">SAMN05660313_02226</name>
</gene>
<accession>A0A1K1Q3B3</accession>
<organism evidence="1 2">
    <name type="scientific">Cellulophaga fucicola</name>
    <dbReference type="NCBI Taxonomy" id="76595"/>
    <lineage>
        <taxon>Bacteria</taxon>
        <taxon>Pseudomonadati</taxon>
        <taxon>Bacteroidota</taxon>
        <taxon>Flavobacteriia</taxon>
        <taxon>Flavobacteriales</taxon>
        <taxon>Flavobacteriaceae</taxon>
        <taxon>Cellulophaga</taxon>
    </lineage>
</organism>
<dbReference type="AlphaFoldDB" id="A0A1K1Q3B3"/>
<dbReference type="OrthoDB" id="1444315at2"/>
<reference evidence="2" key="1">
    <citation type="submission" date="2016-11" db="EMBL/GenBank/DDBJ databases">
        <authorList>
            <person name="Varghese N."/>
            <person name="Submissions S."/>
        </authorList>
    </citation>
    <scope>NUCLEOTIDE SEQUENCE [LARGE SCALE GENOMIC DNA]</scope>
    <source>
        <strain evidence="2">DSM 24786</strain>
    </source>
</reference>
<protein>
    <submittedName>
        <fullName evidence="1">Uncharacterized protein</fullName>
    </submittedName>
</protein>
<dbReference type="Proteomes" id="UP000183257">
    <property type="component" value="Unassembled WGS sequence"/>
</dbReference>
<name>A0A1K1Q3B3_9FLAO</name>
<dbReference type="EMBL" id="FPIY01000003">
    <property type="protein sequence ID" value="SFW53590.1"/>
    <property type="molecule type" value="Genomic_DNA"/>
</dbReference>
<proteinExistence type="predicted"/>
<dbReference type="STRING" id="76595.SAMN05660313_02226"/>
<evidence type="ECO:0000313" key="2">
    <source>
        <dbReference type="Proteomes" id="UP000183257"/>
    </source>
</evidence>
<sequence>MKNLILILFFLNSYNCFSQQNNSKTIQEIKQTTEYKEWHSALLAYTLFNYKKFNLTTSKVLNKSSYYYILNELGDNKAEKSYAFRKKLATYDLNLSPDEVSSIFIQPITLEAKEKMN</sequence>
<dbReference type="RefSeq" id="WP_072303874.1">
    <property type="nucleotide sequence ID" value="NZ_FPIY01000003.1"/>
</dbReference>